<feature type="transmembrane region" description="Helical" evidence="8">
    <location>
        <begin position="518"/>
        <end position="537"/>
    </location>
</feature>
<protein>
    <recommendedName>
        <fullName evidence="8">Auxin efflux carrier component</fullName>
    </recommendedName>
</protein>
<keyword evidence="5 8" id="KW-1133">Transmembrane helix</keyword>
<dbReference type="InterPro" id="IPR004776">
    <property type="entry name" value="Mem_transp_PIN-like"/>
</dbReference>
<feature type="transmembrane region" description="Helical" evidence="8">
    <location>
        <begin position="87"/>
        <end position="109"/>
    </location>
</feature>
<dbReference type="InterPro" id="IPR014024">
    <property type="entry name" value="Auxin_eff_plant"/>
</dbReference>
<dbReference type="GO" id="GO:0009734">
    <property type="term" value="P:auxin-activated signaling pathway"/>
    <property type="evidence" value="ECO:0007669"/>
    <property type="project" value="UniProtKB-UniRule"/>
</dbReference>
<dbReference type="GO" id="GO:0005886">
    <property type="term" value="C:plasma membrane"/>
    <property type="evidence" value="ECO:0007669"/>
    <property type="project" value="TreeGrafter"/>
</dbReference>
<reference evidence="10" key="1">
    <citation type="submission" date="2021-01" db="EMBL/GenBank/DDBJ databases">
        <authorList>
            <person name="Bezrukov I."/>
        </authorList>
    </citation>
    <scope>NUCLEOTIDE SEQUENCE</scope>
</reference>
<evidence type="ECO:0000256" key="1">
    <source>
        <dbReference type="ARBA" id="ARBA00004127"/>
    </source>
</evidence>
<name>A0A8S2B550_ARAAE</name>
<feature type="transmembrane region" description="Helical" evidence="8">
    <location>
        <begin position="45"/>
        <end position="66"/>
    </location>
</feature>
<feature type="region of interest" description="Disordered" evidence="9">
    <location>
        <begin position="424"/>
        <end position="465"/>
    </location>
</feature>
<feature type="transmembrane region" description="Helical" evidence="8">
    <location>
        <begin position="609"/>
        <end position="628"/>
    </location>
</feature>
<dbReference type="PANTHER" id="PTHR31752">
    <property type="entry name" value="AUXIN EFFLUX CARRIER COMPONENT 1B-RELATED"/>
    <property type="match status" value="1"/>
</dbReference>
<keyword evidence="7 8" id="KW-0927">Auxin signaling pathway</keyword>
<comment type="function">
    <text evidence="8">May act as a component of the auxin efflux carrier.</text>
</comment>
<proteinExistence type="inferred from homology"/>
<accession>A0A8S2B550</accession>
<keyword evidence="6 8" id="KW-0472">Membrane</keyword>
<sequence length="631" mass="67788">MITGKDMYDVLAAMVPLYVAMILAYGSVRWWGIFTPDQCSGINRFVAVFAVPLLSFHFISSNDPYAMNYHFLAADSLQKAFSRRGSLEWMITLFSLSTLPNTLVMGIPLLRAMYGDFSGNLMVQIVVLQSIIWYTLMLFLFEFRGAKLLISEQFPETAGSITSFRVDSDVISLNGREPLQTDAEIGDDGKLHVVVRRSSAASSMISSFNKSHGGGLNSSMITPRASNLTGVEIYSVQSSREPTPRASSFNQTDFYAMFNASKAPSPRHGYTNSYGGAGAGPGGDVYSLQSSKGVTPRTSNFDEEVMKTAKKAGRGGRSMSGELYNNNSVPSYPPPNPMFTGSTSGVKKKESGGGGSGVGVGGQNKEMNMFVWSSSASPVSEANARNAMTRGSSTDVSADTKVSLPSQDNLASKAMQNLIENMSPGRKGHVEMDQDGNNEGKSPYMGKKGSDVEDGGPGPRKQQMPPASVMTRLILIMVWRKLIRNPNTYSSLFGLAWSLVSFKWNIKMPTIMSGSISILSDAGLGMAMFSLGLFMALQPKIIACGKSVAGFAMAVRFLTGPAVIAATSIAIGIRGDLLHIAIVQAALPQGIVPFVFAKEYNVHPDILSTAVIFGMLVALPVTVLYYVLLGL</sequence>
<feature type="transmembrane region" description="Helical" evidence="8">
    <location>
        <begin position="7"/>
        <end position="25"/>
    </location>
</feature>
<comment type="subcellular location">
    <subcellularLocation>
        <location evidence="1">Endomembrane system</location>
        <topology evidence="1">Multi-pass membrane protein</topology>
    </subcellularLocation>
    <subcellularLocation>
        <location evidence="8">Membrane</location>
        <topology evidence="8">Multi-pass membrane protein</topology>
    </subcellularLocation>
</comment>
<gene>
    <name evidence="10" type="ORF">AARE701A_LOCUS21706</name>
</gene>
<dbReference type="Proteomes" id="UP000682877">
    <property type="component" value="Chromosome 8"/>
</dbReference>
<comment type="similarity">
    <text evidence="2 8">Belongs to the auxin efflux carrier (TC 2.A.69.1) family.</text>
</comment>
<dbReference type="InterPro" id="IPR051107">
    <property type="entry name" value="Auxin_Efflux_Carrier"/>
</dbReference>
<dbReference type="Pfam" id="PF03547">
    <property type="entry name" value="Mem_trans"/>
    <property type="match status" value="1"/>
</dbReference>
<evidence type="ECO:0000256" key="3">
    <source>
        <dbReference type="ARBA" id="ARBA00022448"/>
    </source>
</evidence>
<evidence type="ECO:0000256" key="2">
    <source>
        <dbReference type="ARBA" id="ARBA00009177"/>
    </source>
</evidence>
<evidence type="ECO:0000256" key="6">
    <source>
        <dbReference type="ARBA" id="ARBA00023136"/>
    </source>
</evidence>
<dbReference type="GO" id="GO:0010329">
    <property type="term" value="F:auxin efflux transmembrane transporter activity"/>
    <property type="evidence" value="ECO:0007669"/>
    <property type="project" value="TreeGrafter"/>
</dbReference>
<dbReference type="GO" id="GO:0009926">
    <property type="term" value="P:auxin polar transport"/>
    <property type="evidence" value="ECO:0007669"/>
    <property type="project" value="TreeGrafter"/>
</dbReference>
<keyword evidence="3 8" id="KW-0813">Transport</keyword>
<organism evidence="10 11">
    <name type="scientific">Arabidopsis arenosa</name>
    <name type="common">Sand rock-cress</name>
    <name type="synonym">Cardaminopsis arenosa</name>
    <dbReference type="NCBI Taxonomy" id="38785"/>
    <lineage>
        <taxon>Eukaryota</taxon>
        <taxon>Viridiplantae</taxon>
        <taxon>Streptophyta</taxon>
        <taxon>Embryophyta</taxon>
        <taxon>Tracheophyta</taxon>
        <taxon>Spermatophyta</taxon>
        <taxon>Magnoliopsida</taxon>
        <taxon>eudicotyledons</taxon>
        <taxon>Gunneridae</taxon>
        <taxon>Pentapetalae</taxon>
        <taxon>rosids</taxon>
        <taxon>malvids</taxon>
        <taxon>Brassicales</taxon>
        <taxon>Brassicaceae</taxon>
        <taxon>Camelineae</taxon>
        <taxon>Arabidopsis</taxon>
    </lineage>
</organism>
<evidence type="ECO:0000256" key="4">
    <source>
        <dbReference type="ARBA" id="ARBA00022692"/>
    </source>
</evidence>
<dbReference type="GO" id="GO:0005783">
    <property type="term" value="C:endoplasmic reticulum"/>
    <property type="evidence" value="ECO:0007669"/>
    <property type="project" value="TreeGrafter"/>
</dbReference>
<evidence type="ECO:0000256" key="7">
    <source>
        <dbReference type="ARBA" id="ARBA00023294"/>
    </source>
</evidence>
<evidence type="ECO:0000256" key="8">
    <source>
        <dbReference type="RuleBase" id="RU362108"/>
    </source>
</evidence>
<feature type="region of interest" description="Disordered" evidence="9">
    <location>
        <begin position="339"/>
        <end position="362"/>
    </location>
</feature>
<dbReference type="AlphaFoldDB" id="A0A8S2B550"/>
<dbReference type="EMBL" id="LR999458">
    <property type="protein sequence ID" value="CAE6244811.1"/>
    <property type="molecule type" value="Genomic_DNA"/>
</dbReference>
<dbReference type="PANTHER" id="PTHR31752:SF4">
    <property type="entry name" value="AUXIN EFFLUX CARRIER COMPONENT 2"/>
    <property type="match status" value="1"/>
</dbReference>
<evidence type="ECO:0000313" key="10">
    <source>
        <dbReference type="EMBL" id="CAE6244811.1"/>
    </source>
</evidence>
<evidence type="ECO:0000256" key="9">
    <source>
        <dbReference type="SAM" id="MobiDB-lite"/>
    </source>
</evidence>
<evidence type="ECO:0000256" key="5">
    <source>
        <dbReference type="ARBA" id="ARBA00022989"/>
    </source>
</evidence>
<comment type="caution">
    <text evidence="8">Lacks conserved residue(s) required for the propagation of feature annotation.</text>
</comment>
<dbReference type="NCBIfam" id="TIGR00946">
    <property type="entry name" value="2a69"/>
    <property type="match status" value="1"/>
</dbReference>
<keyword evidence="4 8" id="KW-0812">Transmembrane</keyword>
<feature type="transmembrane region" description="Helical" evidence="8">
    <location>
        <begin position="549"/>
        <end position="571"/>
    </location>
</feature>
<evidence type="ECO:0000313" key="11">
    <source>
        <dbReference type="Proteomes" id="UP000682877"/>
    </source>
</evidence>
<keyword evidence="11" id="KW-1185">Reference proteome</keyword>
<feature type="region of interest" description="Disordered" evidence="9">
    <location>
        <begin position="381"/>
        <end position="401"/>
    </location>
</feature>
<feature type="transmembrane region" description="Helical" evidence="8">
    <location>
        <begin position="121"/>
        <end position="141"/>
    </location>
</feature>
<feature type="compositionally biased region" description="Gly residues" evidence="9">
    <location>
        <begin position="352"/>
        <end position="362"/>
    </location>
</feature>